<keyword evidence="2" id="KW-0472">Membrane</keyword>
<gene>
    <name evidence="3" type="ORF">U9M48_008895</name>
</gene>
<evidence type="ECO:0000256" key="1">
    <source>
        <dbReference type="SAM" id="MobiDB-lite"/>
    </source>
</evidence>
<dbReference type="EMBL" id="CP144746">
    <property type="protein sequence ID" value="WVZ58650.1"/>
    <property type="molecule type" value="Genomic_DNA"/>
</dbReference>
<evidence type="ECO:0000313" key="4">
    <source>
        <dbReference type="Proteomes" id="UP001341281"/>
    </source>
</evidence>
<protein>
    <submittedName>
        <fullName evidence="3">Uncharacterized protein</fullName>
    </submittedName>
</protein>
<feature type="compositionally biased region" description="Low complexity" evidence="1">
    <location>
        <begin position="18"/>
        <end position="37"/>
    </location>
</feature>
<reference evidence="3 4" key="1">
    <citation type="submission" date="2024-02" db="EMBL/GenBank/DDBJ databases">
        <title>High-quality chromosome-scale genome assembly of Pensacola bahiagrass (Paspalum notatum Flugge var. saurae).</title>
        <authorList>
            <person name="Vega J.M."/>
            <person name="Podio M."/>
            <person name="Orjuela J."/>
            <person name="Siena L.A."/>
            <person name="Pessino S.C."/>
            <person name="Combes M.C."/>
            <person name="Mariac C."/>
            <person name="Albertini E."/>
            <person name="Pupilli F."/>
            <person name="Ortiz J.P.A."/>
            <person name="Leblanc O."/>
        </authorList>
    </citation>
    <scope>NUCLEOTIDE SEQUENCE [LARGE SCALE GENOMIC DNA]</scope>
    <source>
        <strain evidence="3">R1</strain>
        <tissue evidence="3">Leaf</tissue>
    </source>
</reference>
<evidence type="ECO:0000313" key="3">
    <source>
        <dbReference type="EMBL" id="WVZ58650.1"/>
    </source>
</evidence>
<evidence type="ECO:0000256" key="2">
    <source>
        <dbReference type="SAM" id="Phobius"/>
    </source>
</evidence>
<accession>A0AAQ3SQ07</accession>
<sequence>MAKPSAVMHTPRPYAIRSSSSSCPATRSTAGSTSSSAAVSELSVASSTNTKVVAKCLTYDDIDVIQPAASTLLPEATPEEGITATEDDLASLLELPDPDVSGDEVAARAGSISTDDGRAASLPEEISVVLAELRGARGLSPRSKRILSALAETAAFELAPPAATARCLRRTAFWGKVRVAVLSATLATLAAVDIALAAYIYARRVNDRYHVLPPT</sequence>
<keyword evidence="2" id="KW-0812">Transmembrane</keyword>
<feature type="region of interest" description="Disordered" evidence="1">
    <location>
        <begin position="1"/>
        <end position="37"/>
    </location>
</feature>
<dbReference type="AlphaFoldDB" id="A0AAQ3SQ07"/>
<keyword evidence="4" id="KW-1185">Reference proteome</keyword>
<dbReference type="Proteomes" id="UP001341281">
    <property type="component" value="Chromosome 02"/>
</dbReference>
<organism evidence="3 4">
    <name type="scientific">Paspalum notatum var. saurae</name>
    <dbReference type="NCBI Taxonomy" id="547442"/>
    <lineage>
        <taxon>Eukaryota</taxon>
        <taxon>Viridiplantae</taxon>
        <taxon>Streptophyta</taxon>
        <taxon>Embryophyta</taxon>
        <taxon>Tracheophyta</taxon>
        <taxon>Spermatophyta</taxon>
        <taxon>Magnoliopsida</taxon>
        <taxon>Liliopsida</taxon>
        <taxon>Poales</taxon>
        <taxon>Poaceae</taxon>
        <taxon>PACMAD clade</taxon>
        <taxon>Panicoideae</taxon>
        <taxon>Andropogonodae</taxon>
        <taxon>Paspaleae</taxon>
        <taxon>Paspalinae</taxon>
        <taxon>Paspalum</taxon>
    </lineage>
</organism>
<name>A0AAQ3SQ07_PASNO</name>
<proteinExistence type="predicted"/>
<feature type="transmembrane region" description="Helical" evidence="2">
    <location>
        <begin position="179"/>
        <end position="202"/>
    </location>
</feature>
<keyword evidence="2" id="KW-1133">Transmembrane helix</keyword>